<accession>A0A0F8Z3A7</accession>
<gene>
    <name evidence="1" type="ORF">LCGC14_3083540</name>
</gene>
<feature type="non-terminal residue" evidence="1">
    <location>
        <position position="45"/>
    </location>
</feature>
<dbReference type="AlphaFoldDB" id="A0A0F8Z3A7"/>
<protein>
    <submittedName>
        <fullName evidence="1">Uncharacterized protein</fullName>
    </submittedName>
</protein>
<dbReference type="EMBL" id="LAZR01065937">
    <property type="protein sequence ID" value="KKK54556.1"/>
    <property type="molecule type" value="Genomic_DNA"/>
</dbReference>
<reference evidence="1" key="1">
    <citation type="journal article" date="2015" name="Nature">
        <title>Complex archaea that bridge the gap between prokaryotes and eukaryotes.</title>
        <authorList>
            <person name="Spang A."/>
            <person name="Saw J.H."/>
            <person name="Jorgensen S.L."/>
            <person name="Zaremba-Niedzwiedzka K."/>
            <person name="Martijn J."/>
            <person name="Lind A.E."/>
            <person name="van Eijk R."/>
            <person name="Schleper C."/>
            <person name="Guy L."/>
            <person name="Ettema T.J."/>
        </authorList>
    </citation>
    <scope>NUCLEOTIDE SEQUENCE</scope>
</reference>
<comment type="caution">
    <text evidence="1">The sequence shown here is derived from an EMBL/GenBank/DDBJ whole genome shotgun (WGS) entry which is preliminary data.</text>
</comment>
<evidence type="ECO:0000313" key="1">
    <source>
        <dbReference type="EMBL" id="KKK54556.1"/>
    </source>
</evidence>
<organism evidence="1">
    <name type="scientific">marine sediment metagenome</name>
    <dbReference type="NCBI Taxonomy" id="412755"/>
    <lineage>
        <taxon>unclassified sequences</taxon>
        <taxon>metagenomes</taxon>
        <taxon>ecological metagenomes</taxon>
    </lineage>
</organism>
<proteinExistence type="predicted"/>
<name>A0A0F8Z3A7_9ZZZZ</name>
<sequence length="45" mass="5004">MGRFGKLDAEIMVSEDLSDNAKVIWAALRMFQNPKTGTCFPTQGK</sequence>